<comment type="similarity">
    <text evidence="2 15">Belongs to the peptidase M3 family.</text>
</comment>
<dbReference type="GO" id="GO:0008241">
    <property type="term" value="F:peptidyl-dipeptidase activity"/>
    <property type="evidence" value="ECO:0007669"/>
    <property type="project" value="UniProtKB-EC"/>
</dbReference>
<evidence type="ECO:0000256" key="15">
    <source>
        <dbReference type="RuleBase" id="RU003435"/>
    </source>
</evidence>
<comment type="caution">
    <text evidence="17">The sequence shown here is derived from an EMBL/GenBank/DDBJ whole genome shotgun (WGS) entry which is preliminary data.</text>
</comment>
<keyword evidence="5 15" id="KW-0645">Protease</keyword>
<dbReference type="GO" id="GO:0005829">
    <property type="term" value="C:cytosol"/>
    <property type="evidence" value="ECO:0007669"/>
    <property type="project" value="TreeGrafter"/>
</dbReference>
<dbReference type="GO" id="GO:0004222">
    <property type="term" value="F:metalloendopeptidase activity"/>
    <property type="evidence" value="ECO:0007669"/>
    <property type="project" value="InterPro"/>
</dbReference>
<comment type="subcellular location">
    <subcellularLocation>
        <location evidence="1">Cytoplasm</location>
    </subcellularLocation>
</comment>
<proteinExistence type="inferred from homology"/>
<dbReference type="SUPFAM" id="SSF55486">
    <property type="entry name" value="Metalloproteases ('zincins'), catalytic domain"/>
    <property type="match status" value="1"/>
</dbReference>
<evidence type="ECO:0000259" key="16">
    <source>
        <dbReference type="Pfam" id="PF01432"/>
    </source>
</evidence>
<evidence type="ECO:0000256" key="9">
    <source>
        <dbReference type="ARBA" id="ARBA00023049"/>
    </source>
</evidence>
<dbReference type="Gene3D" id="1.10.1370.40">
    <property type="match status" value="1"/>
</dbReference>
<dbReference type="GO" id="GO:0046872">
    <property type="term" value="F:metal ion binding"/>
    <property type="evidence" value="ECO:0007669"/>
    <property type="project" value="UniProtKB-UniRule"/>
</dbReference>
<dbReference type="Proteomes" id="UP000316905">
    <property type="component" value="Unassembled WGS sequence"/>
</dbReference>
<dbReference type="GO" id="GO:0006508">
    <property type="term" value="P:proteolysis"/>
    <property type="evidence" value="ECO:0007669"/>
    <property type="project" value="UniProtKB-KW"/>
</dbReference>
<keyword evidence="3" id="KW-0963">Cytoplasm</keyword>
<keyword evidence="9 15" id="KW-0482">Metalloprotease</keyword>
<evidence type="ECO:0000313" key="18">
    <source>
        <dbReference type="Proteomes" id="UP000316905"/>
    </source>
</evidence>
<dbReference type="InterPro" id="IPR024077">
    <property type="entry name" value="Neurolysin/TOP_dom2"/>
</dbReference>
<dbReference type="NCBIfam" id="NF007624">
    <property type="entry name" value="PRK10280.1"/>
    <property type="match status" value="1"/>
</dbReference>
<dbReference type="InterPro" id="IPR001567">
    <property type="entry name" value="Pept_M3A_M3B_dom"/>
</dbReference>
<dbReference type="InterPro" id="IPR034005">
    <property type="entry name" value="M3A_DCP"/>
</dbReference>
<keyword evidence="4" id="KW-0121">Carboxypeptidase</keyword>
<evidence type="ECO:0000256" key="13">
    <source>
        <dbReference type="ARBA" id="ARBA00070755"/>
    </source>
</evidence>
<dbReference type="EMBL" id="VLKY01000007">
    <property type="protein sequence ID" value="TWI53701.1"/>
    <property type="molecule type" value="Genomic_DNA"/>
</dbReference>
<accession>A0A562QAB2</accession>
<keyword evidence="18" id="KW-1185">Reference proteome</keyword>
<organism evidence="17 18">
    <name type="scientific">Pseudomonas duriflava</name>
    <dbReference type="NCBI Taxonomy" id="459528"/>
    <lineage>
        <taxon>Bacteria</taxon>
        <taxon>Pseudomonadati</taxon>
        <taxon>Pseudomonadota</taxon>
        <taxon>Gammaproteobacteria</taxon>
        <taxon>Pseudomonadales</taxon>
        <taxon>Pseudomonadaceae</taxon>
        <taxon>Pseudomonas</taxon>
    </lineage>
</organism>
<evidence type="ECO:0000256" key="5">
    <source>
        <dbReference type="ARBA" id="ARBA00022670"/>
    </source>
</evidence>
<dbReference type="PANTHER" id="PTHR43660">
    <property type="entry name" value="DIPEPTIDYL CARBOXYPEPTIDASE"/>
    <property type="match status" value="1"/>
</dbReference>
<evidence type="ECO:0000256" key="4">
    <source>
        <dbReference type="ARBA" id="ARBA00022645"/>
    </source>
</evidence>
<dbReference type="InterPro" id="IPR024079">
    <property type="entry name" value="MetalloPept_cat_dom_sf"/>
</dbReference>
<feature type="domain" description="Peptidase M3A/M3B catalytic" evidence="16">
    <location>
        <begin position="233"/>
        <end position="679"/>
    </location>
</feature>
<dbReference type="RefSeq" id="WP_244309096.1">
    <property type="nucleotide sequence ID" value="NZ_VLKY01000007.1"/>
</dbReference>
<sequence length="687" mass="78089">MADTSNDNPFYQVSTLPFQAPRFDRIQVSDYEPAIIDGIRQKRDEVERIATNPETPTFQNTYVALEQSGELLERVMSVFGAMTSANTSEELQRIDEAQSPKLAALNDAIMLDGTLFSRLQAVYDQRDALDLSAEDRRLIDIVHQQFVLAGAMLSEQDKERLKALNQESATLTTQFTNKLLAAMKSGGLVISDRDQLEGLSDAELDIAAQAARERNLEGQWLLALLNTTQQPVLISLSNRATRKDLFDASWTRAEKGDANDTRTLIKRLAKIRAEQAHLLGYPNYAAWRLQSQMAKTPEAALAFMRQIAPAATARARREAADIQAVIEQQGGDFALEAWDWPFYAEQVRKARYDLDESQIKPYFELDNVLWNGVFHAATLLYGIRFEARPDLPVYHPDVRAYEVFDQDGQSLALFYADFFARDNKGGGAWMGNFVNQSKLLGTRPVVYNVCNFSKPAVGQPALLSWDDVITLFHEFGHALHGIFANQMYATLSGTSTPSDFVEFPSQFNEYWADYPAVFTHYAKHYQTGEPMPQALIDKIEKASRFNKGYDMTELLAAALLDIRWHLLNADQPEQDVAAFETAALEQEQVYLRYVPPRYRSSYFMHIWGNSYGAGYYAYLWTQMLSDDGFEWFKEHGGLTRENGQRFRDMILSRGNSEDLEQLYRTWRGKEPSIEPMLVNRGLKEGLE</sequence>
<comment type="function">
    <text evidence="11">Removes dipeptides from the C-termini of N-blocked tripeptides, tetrapeptides and larger peptides.</text>
</comment>
<evidence type="ECO:0000256" key="14">
    <source>
        <dbReference type="ARBA" id="ARBA00075608"/>
    </source>
</evidence>
<evidence type="ECO:0000256" key="1">
    <source>
        <dbReference type="ARBA" id="ARBA00004496"/>
    </source>
</evidence>
<dbReference type="InterPro" id="IPR045090">
    <property type="entry name" value="Pept_M3A_M3B"/>
</dbReference>
<dbReference type="Pfam" id="PF01432">
    <property type="entry name" value="Peptidase_M3"/>
    <property type="match status" value="1"/>
</dbReference>
<evidence type="ECO:0000256" key="2">
    <source>
        <dbReference type="ARBA" id="ARBA00006040"/>
    </source>
</evidence>
<evidence type="ECO:0000256" key="7">
    <source>
        <dbReference type="ARBA" id="ARBA00022801"/>
    </source>
</evidence>
<dbReference type="EC" id="3.4.15.5" evidence="12"/>
<evidence type="ECO:0000256" key="10">
    <source>
        <dbReference type="ARBA" id="ARBA00052506"/>
    </source>
</evidence>
<evidence type="ECO:0000313" key="17">
    <source>
        <dbReference type="EMBL" id="TWI53701.1"/>
    </source>
</evidence>
<evidence type="ECO:0000256" key="8">
    <source>
        <dbReference type="ARBA" id="ARBA00022833"/>
    </source>
</evidence>
<dbReference type="FunFam" id="3.40.390.10:FF:000009">
    <property type="entry name" value="Oligopeptidase A"/>
    <property type="match status" value="1"/>
</dbReference>
<dbReference type="Gene3D" id="3.40.390.10">
    <property type="entry name" value="Collagenase (Catalytic Domain)"/>
    <property type="match status" value="1"/>
</dbReference>
<evidence type="ECO:0000256" key="11">
    <source>
        <dbReference type="ARBA" id="ARBA00054529"/>
    </source>
</evidence>
<dbReference type="PANTHER" id="PTHR43660:SF1">
    <property type="entry name" value="DIPEPTIDYL CARBOXYPEPTIDASE"/>
    <property type="match status" value="1"/>
</dbReference>
<comment type="cofactor">
    <cofactor evidence="15">
        <name>Zn(2+)</name>
        <dbReference type="ChEBI" id="CHEBI:29105"/>
    </cofactor>
    <text evidence="15">Binds 1 zinc ion.</text>
</comment>
<gene>
    <name evidence="17" type="ORF">IQ22_02306</name>
</gene>
<dbReference type="GO" id="GO:0004180">
    <property type="term" value="F:carboxypeptidase activity"/>
    <property type="evidence" value="ECO:0007669"/>
    <property type="project" value="UniProtKB-KW"/>
</dbReference>
<dbReference type="FunFam" id="1.10.1370.40:FF:000001">
    <property type="entry name" value="Dipeptidyl carboxypeptidase II"/>
    <property type="match status" value="1"/>
</dbReference>
<evidence type="ECO:0000256" key="12">
    <source>
        <dbReference type="ARBA" id="ARBA00066668"/>
    </source>
</evidence>
<reference evidence="17 18" key="1">
    <citation type="journal article" date="2015" name="Stand. Genomic Sci.">
        <title>Genomic Encyclopedia of Bacterial and Archaeal Type Strains, Phase III: the genomes of soil and plant-associated and newly described type strains.</title>
        <authorList>
            <person name="Whitman W.B."/>
            <person name="Woyke T."/>
            <person name="Klenk H.P."/>
            <person name="Zhou Y."/>
            <person name="Lilburn T.G."/>
            <person name="Beck B.J."/>
            <person name="De Vos P."/>
            <person name="Vandamme P."/>
            <person name="Eisen J.A."/>
            <person name="Garrity G."/>
            <person name="Hugenholtz P."/>
            <person name="Kyrpides N.C."/>
        </authorList>
    </citation>
    <scope>NUCLEOTIDE SEQUENCE [LARGE SCALE GENOMIC DNA]</scope>
    <source>
        <strain evidence="17 18">CGMCC 1.6858</strain>
    </source>
</reference>
<dbReference type="Gene3D" id="1.10.1370.10">
    <property type="entry name" value="Neurolysin, domain 3"/>
    <property type="match status" value="1"/>
</dbReference>
<protein>
    <recommendedName>
        <fullName evidence="13">Dipeptidyl carboxypeptidase</fullName>
        <ecNumber evidence="12">3.4.15.5</ecNumber>
    </recommendedName>
    <alternativeName>
        <fullName evidence="14">Peptidyl-dipeptidase Dcp</fullName>
    </alternativeName>
</protein>
<evidence type="ECO:0000256" key="6">
    <source>
        <dbReference type="ARBA" id="ARBA00022723"/>
    </source>
</evidence>
<evidence type="ECO:0000256" key="3">
    <source>
        <dbReference type="ARBA" id="ARBA00022490"/>
    </source>
</evidence>
<comment type="catalytic activity">
    <reaction evidence="10">
        <text>Hydrolysis of unblocked, C-terminal dipeptides from oligopeptides, with broad specificity. Does not hydrolyze bonds in which P1' is Pro, or both P1 and P1' are Gly.</text>
        <dbReference type="EC" id="3.4.15.5"/>
    </reaction>
</comment>
<keyword evidence="6 15" id="KW-0479">Metal-binding</keyword>
<dbReference type="AlphaFoldDB" id="A0A562QAB2"/>
<name>A0A562QAB2_9PSED</name>
<keyword evidence="8 15" id="KW-0862">Zinc</keyword>
<keyword evidence="7 15" id="KW-0378">Hydrolase</keyword>
<dbReference type="CDD" id="cd06456">
    <property type="entry name" value="M3A_DCP"/>
    <property type="match status" value="1"/>
</dbReference>